<evidence type="ECO:0000313" key="3">
    <source>
        <dbReference type="Proteomes" id="UP000014071"/>
    </source>
</evidence>
<proteinExistence type="predicted"/>
<dbReference type="OrthoDB" id="2260578at2759"/>
<evidence type="ECO:0000256" key="1">
    <source>
        <dbReference type="SAM" id="MobiDB-lite"/>
    </source>
</evidence>
<feature type="region of interest" description="Disordered" evidence="1">
    <location>
        <begin position="437"/>
        <end position="456"/>
    </location>
</feature>
<sequence length="671" mass="72709">MSELLSLPDSVFDLTLDTGPSQLSQQAAPFAVNRPSSTMASEPSTSSRADQQLASLRARLAGSRGGSRMIKATSIENSPMRECSSLLQVGTDAFFDGFAKAVPVLGSRSEYELYLSRFLPDQSRGRRLLMLAVAAIGFSTSLPPGSEAVTTMNARLREASSEGHQDKGADLSWNVAESLATSQLELLLAYRAYGCNQITQASSHLKQACFIALQFGLNKFDRPDFDLSKLLDGPAWTDGEISASGNGSRPTLLSEMCRRTWWELCLFDTMLHASTTGQVARVLDSEALVASVHAPRDVGRPAGSRHLNAVYDIRIRTAALVEQCVKPPEGPHKLDTDRLQALDTMLSNLIVTAQRLWASASTALRVNQMTTTVERLERASACSGDRETRWAREVEVELLFAALLMLHAGRIHLHRQAWFTDLTLDFSSCTFRPQSSLWDHDEPPSTPASATEGHPSVTEETRYAMLRYSTSRIIASSDAMMRHIRADQARSPLPRAVNSTPDSLNMGRLPVHWPFFGCCNTVAAFGYVVAIAAGDGGGGGEPELRVLCDDTSMTGISPAFVLSSCNDNGLDISDFAHRADQSRANTERGGARPAESLGSNGDVALQPRQVPQDAASSGVWKARLALSNIRFAEATLAEYSEMWPVCAALREEVSLCRAAVDFGGSTGFRAP</sequence>
<feature type="compositionally biased region" description="Low complexity" evidence="1">
    <location>
        <begin position="35"/>
        <end position="51"/>
    </location>
</feature>
<dbReference type="PANTHER" id="PTHR47431">
    <property type="entry name" value="ZN(II)2CYS6 TRANSCRIPTION FACTOR (EUROFUNG)-RELATED"/>
    <property type="match status" value="1"/>
</dbReference>
<dbReference type="GeneID" id="24112651"/>
<dbReference type="EMBL" id="DF238833">
    <property type="protein sequence ID" value="GAC99785.1"/>
    <property type="molecule type" value="Genomic_DNA"/>
</dbReference>
<feature type="region of interest" description="Disordered" evidence="1">
    <location>
        <begin position="581"/>
        <end position="604"/>
    </location>
</feature>
<dbReference type="PANTHER" id="PTHR47431:SF1">
    <property type="entry name" value="ZN(II)2CYS6 TRANSCRIPTION FACTOR (EUROFUNG)"/>
    <property type="match status" value="1"/>
</dbReference>
<feature type="compositionally biased region" description="Basic and acidic residues" evidence="1">
    <location>
        <begin position="581"/>
        <end position="590"/>
    </location>
</feature>
<name>R9PNU9_PSEHS</name>
<dbReference type="STRING" id="1305764.R9PNU9"/>
<organism evidence="2 3">
    <name type="scientific">Pseudozyma hubeiensis (strain SY62)</name>
    <name type="common">Yeast</name>
    <dbReference type="NCBI Taxonomy" id="1305764"/>
    <lineage>
        <taxon>Eukaryota</taxon>
        <taxon>Fungi</taxon>
        <taxon>Dikarya</taxon>
        <taxon>Basidiomycota</taxon>
        <taxon>Ustilaginomycotina</taxon>
        <taxon>Ustilaginomycetes</taxon>
        <taxon>Ustilaginales</taxon>
        <taxon>Ustilaginaceae</taxon>
        <taxon>Pseudozyma</taxon>
    </lineage>
</organism>
<dbReference type="HOGENOM" id="CLU_409455_0_0_1"/>
<accession>R9PNU9</accession>
<reference evidence="3" key="1">
    <citation type="journal article" date="2013" name="Genome Announc.">
        <title>Draft genome sequence of the basidiomycetous yeast-like fungus Pseudozyma hubeiensis SY62, which produces an abundant amount of the biosurfactant mannosylerythritol lipids.</title>
        <authorList>
            <person name="Konishi M."/>
            <person name="Hatada Y."/>
            <person name="Horiuchi J."/>
        </authorList>
    </citation>
    <scope>NUCLEOTIDE SEQUENCE [LARGE SCALE GENOMIC DNA]</scope>
    <source>
        <strain evidence="3">SY62</strain>
    </source>
</reference>
<keyword evidence="3" id="KW-1185">Reference proteome</keyword>
<dbReference type="eggNOG" id="ENOG502SRCW">
    <property type="taxonomic scope" value="Eukaryota"/>
</dbReference>
<evidence type="ECO:0000313" key="2">
    <source>
        <dbReference type="EMBL" id="GAC99785.1"/>
    </source>
</evidence>
<gene>
    <name evidence="2" type="ORF">PHSY_007388</name>
</gene>
<dbReference type="Proteomes" id="UP000014071">
    <property type="component" value="Unassembled WGS sequence"/>
</dbReference>
<dbReference type="RefSeq" id="XP_012193372.1">
    <property type="nucleotide sequence ID" value="XM_012337982.1"/>
</dbReference>
<dbReference type="AlphaFoldDB" id="R9PNU9"/>
<protein>
    <submittedName>
        <fullName evidence="2">C6 transcription factor</fullName>
    </submittedName>
</protein>
<dbReference type="CDD" id="cd12148">
    <property type="entry name" value="fungal_TF_MHR"/>
    <property type="match status" value="1"/>
</dbReference>
<feature type="region of interest" description="Disordered" evidence="1">
    <location>
        <begin position="30"/>
        <end position="51"/>
    </location>
</feature>